<evidence type="ECO:0000256" key="4">
    <source>
        <dbReference type="ARBA" id="ARBA00022544"/>
    </source>
</evidence>
<feature type="transmembrane region" description="Helical" evidence="8">
    <location>
        <begin position="80"/>
        <end position="104"/>
    </location>
</feature>
<feature type="transmembrane region" description="Helical" evidence="8">
    <location>
        <begin position="39"/>
        <end position="60"/>
    </location>
</feature>
<dbReference type="NCBIfam" id="TIGR00912">
    <property type="entry name" value="2A0309"/>
    <property type="match status" value="1"/>
</dbReference>
<dbReference type="STRING" id="1121298.SAMN05444401_1154"/>
<dbReference type="EMBL" id="FQZO01000001">
    <property type="protein sequence ID" value="SHI61559.1"/>
    <property type="molecule type" value="Genomic_DNA"/>
</dbReference>
<keyword evidence="4" id="KW-0309">Germination</keyword>
<evidence type="ECO:0000313" key="10">
    <source>
        <dbReference type="Proteomes" id="UP000184080"/>
    </source>
</evidence>
<feature type="transmembrane region" description="Helical" evidence="8">
    <location>
        <begin position="12"/>
        <end position="33"/>
    </location>
</feature>
<dbReference type="PANTHER" id="PTHR34975">
    <property type="entry name" value="SPORE GERMINATION PROTEIN A2"/>
    <property type="match status" value="1"/>
</dbReference>
<dbReference type="OrthoDB" id="1675410at2"/>
<proteinExistence type="inferred from homology"/>
<keyword evidence="3" id="KW-0813">Transport</keyword>
<comment type="subcellular location">
    <subcellularLocation>
        <location evidence="1">Membrane</location>
        <topology evidence="1">Multi-pass membrane protein</topology>
    </subcellularLocation>
</comment>
<dbReference type="Pfam" id="PF03845">
    <property type="entry name" value="Spore_permease"/>
    <property type="match status" value="1"/>
</dbReference>
<evidence type="ECO:0000313" key="9">
    <source>
        <dbReference type="EMBL" id="SHI61559.1"/>
    </source>
</evidence>
<name>A0A1M6CKS1_9CLOT</name>
<evidence type="ECO:0000256" key="6">
    <source>
        <dbReference type="ARBA" id="ARBA00022989"/>
    </source>
</evidence>
<feature type="transmembrane region" description="Helical" evidence="8">
    <location>
        <begin position="331"/>
        <end position="350"/>
    </location>
</feature>
<sequence length="363" mass="40160">MNTWKNDKISSIQLGLMISAFLYGSTIVVNPAGKAETDAWIAVLITIPFSLILINMYSSISVKNTSKPLQQILTDYFGKYLGNFLSLLYAWYFIHLSSLIMRNFGEFIDTITYPETPISVIIVSNAIVTIYLVKSGIEAIGRVCELLVPILIFTVVAISFSLITSHDIKNLLPVFSKGLGPILAASFSFLSFPFGETVVFLTIFPFHNSPNSTKKVSFIATLVLGLILLYSIMRNLMILGGGLLYNINFPTHLIAQLVPGISLEPLADLNLFIGGGIKLAVCIFAASTLIVQVFNIDSKSSIITAVSVFSVVLSIWIYSNIFEMFKWAASYWPYYSIIFQIIIPLALYILTKIKIKKNTEAIG</sequence>
<feature type="transmembrane region" description="Helical" evidence="8">
    <location>
        <begin position="271"/>
        <end position="294"/>
    </location>
</feature>
<keyword evidence="6 8" id="KW-1133">Transmembrane helix</keyword>
<gene>
    <name evidence="9" type="ORF">SAMN05444401_1154</name>
</gene>
<feature type="transmembrane region" description="Helical" evidence="8">
    <location>
        <begin position="216"/>
        <end position="233"/>
    </location>
</feature>
<dbReference type="GO" id="GO:0016020">
    <property type="term" value="C:membrane"/>
    <property type="evidence" value="ECO:0007669"/>
    <property type="project" value="UniProtKB-SubCell"/>
</dbReference>
<dbReference type="RefSeq" id="WP_073004489.1">
    <property type="nucleotide sequence ID" value="NZ_FQZO01000001.1"/>
</dbReference>
<evidence type="ECO:0000256" key="2">
    <source>
        <dbReference type="ARBA" id="ARBA00007998"/>
    </source>
</evidence>
<keyword evidence="10" id="KW-1185">Reference proteome</keyword>
<evidence type="ECO:0000256" key="1">
    <source>
        <dbReference type="ARBA" id="ARBA00004141"/>
    </source>
</evidence>
<feature type="transmembrane region" description="Helical" evidence="8">
    <location>
        <begin position="146"/>
        <end position="163"/>
    </location>
</feature>
<reference evidence="9 10" key="1">
    <citation type="submission" date="2016-11" db="EMBL/GenBank/DDBJ databases">
        <authorList>
            <person name="Jaros S."/>
            <person name="Januszkiewicz K."/>
            <person name="Wedrychowicz H."/>
        </authorList>
    </citation>
    <scope>NUCLEOTIDE SEQUENCE [LARGE SCALE GENOMIC DNA]</scope>
    <source>
        <strain evidence="9 10">DSM 21864</strain>
    </source>
</reference>
<feature type="transmembrane region" description="Helical" evidence="8">
    <location>
        <begin position="301"/>
        <end position="319"/>
    </location>
</feature>
<keyword evidence="5 8" id="KW-0812">Transmembrane</keyword>
<comment type="similarity">
    <text evidence="2">Belongs to the amino acid-polyamine-organocation (APC) superfamily. Spore germination protein (SGP) (TC 2.A.3.9) family.</text>
</comment>
<feature type="transmembrane region" description="Helical" evidence="8">
    <location>
        <begin position="116"/>
        <end position="134"/>
    </location>
</feature>
<evidence type="ECO:0000256" key="8">
    <source>
        <dbReference type="SAM" id="Phobius"/>
    </source>
</evidence>
<evidence type="ECO:0000256" key="3">
    <source>
        <dbReference type="ARBA" id="ARBA00022448"/>
    </source>
</evidence>
<dbReference type="Proteomes" id="UP000184080">
    <property type="component" value="Unassembled WGS sequence"/>
</dbReference>
<feature type="transmembrane region" description="Helical" evidence="8">
    <location>
        <begin position="183"/>
        <end position="204"/>
    </location>
</feature>
<organism evidence="9 10">
    <name type="scientific">Clostridium amylolyticum</name>
    <dbReference type="NCBI Taxonomy" id="1121298"/>
    <lineage>
        <taxon>Bacteria</taxon>
        <taxon>Bacillati</taxon>
        <taxon>Bacillota</taxon>
        <taxon>Clostridia</taxon>
        <taxon>Eubacteriales</taxon>
        <taxon>Clostridiaceae</taxon>
        <taxon>Clostridium</taxon>
    </lineage>
</organism>
<evidence type="ECO:0000256" key="7">
    <source>
        <dbReference type="ARBA" id="ARBA00023136"/>
    </source>
</evidence>
<dbReference type="InterPro" id="IPR004761">
    <property type="entry name" value="Spore_GerAB"/>
</dbReference>
<accession>A0A1M6CKS1</accession>
<dbReference type="PANTHER" id="PTHR34975:SF2">
    <property type="entry name" value="SPORE GERMINATION PROTEIN A2"/>
    <property type="match status" value="1"/>
</dbReference>
<keyword evidence="7 8" id="KW-0472">Membrane</keyword>
<protein>
    <submittedName>
        <fullName evidence="9">Spore germination protein KB</fullName>
    </submittedName>
</protein>
<evidence type="ECO:0000256" key="5">
    <source>
        <dbReference type="ARBA" id="ARBA00022692"/>
    </source>
</evidence>
<dbReference type="AlphaFoldDB" id="A0A1M6CKS1"/>
<dbReference type="GO" id="GO:0009847">
    <property type="term" value="P:spore germination"/>
    <property type="evidence" value="ECO:0007669"/>
    <property type="project" value="InterPro"/>
</dbReference>